<gene>
    <name evidence="2" type="ORF">A2V97_02630</name>
</gene>
<name>A0A1F7XKT7_9BACT</name>
<comment type="caution">
    <text evidence="2">The sequence shown here is derived from an EMBL/GenBank/DDBJ whole genome shotgun (WGS) entry which is preliminary data.</text>
</comment>
<evidence type="ECO:0000313" key="3">
    <source>
        <dbReference type="Proteomes" id="UP000177382"/>
    </source>
</evidence>
<reference evidence="2 3" key="1">
    <citation type="journal article" date="2016" name="Nat. Commun.">
        <title>Thousands of microbial genomes shed light on interconnected biogeochemical processes in an aquifer system.</title>
        <authorList>
            <person name="Anantharaman K."/>
            <person name="Brown C.T."/>
            <person name="Hug L.A."/>
            <person name="Sharon I."/>
            <person name="Castelle C.J."/>
            <person name="Probst A.J."/>
            <person name="Thomas B.C."/>
            <person name="Singh A."/>
            <person name="Wilkins M.J."/>
            <person name="Karaoz U."/>
            <person name="Brodie E.L."/>
            <person name="Williams K.H."/>
            <person name="Hubbard S.S."/>
            <person name="Banfield J.F."/>
        </authorList>
    </citation>
    <scope>NUCLEOTIDE SEQUENCE [LARGE SCALE GENOMIC DNA]</scope>
</reference>
<dbReference type="EMBL" id="MGFX01000001">
    <property type="protein sequence ID" value="OGM15662.1"/>
    <property type="molecule type" value="Genomic_DNA"/>
</dbReference>
<dbReference type="STRING" id="1802485.A2V97_02630"/>
<evidence type="ECO:0000313" key="2">
    <source>
        <dbReference type="EMBL" id="OGM15662.1"/>
    </source>
</evidence>
<feature type="region of interest" description="Disordered" evidence="1">
    <location>
        <begin position="35"/>
        <end position="103"/>
    </location>
</feature>
<evidence type="ECO:0000256" key="1">
    <source>
        <dbReference type="SAM" id="MobiDB-lite"/>
    </source>
</evidence>
<dbReference type="AlphaFoldDB" id="A0A1F7XKT7"/>
<dbReference type="Proteomes" id="UP000177382">
    <property type="component" value="Unassembled WGS sequence"/>
</dbReference>
<protein>
    <submittedName>
        <fullName evidence="2">Uncharacterized protein</fullName>
    </submittedName>
</protein>
<accession>A0A1F7XKT7</accession>
<sequence length="256" mass="28685">MFLRLNKRRWIFLVLGLTILFVLILTFKEEGKEEIDSREAPEVLGEVEEEANVRQGVEEGDTTGLDSRDFEDTEIALQDKQEKDSIPPTPTSKVETPAAGPIPNPNYQFFVPSDLSKLTPYDKGNLDIQKGKISFSFVPDWIGENEEETLLVANFNGTDQKNALIIAGTGNEITCDFYNDIGGHVANDSNGNLGEDYFGKSYNLEIQWDFLSEPMLINIYLNGQLNNTINPESRPIVVNSQILVNPKVNNLSIIKE</sequence>
<proteinExistence type="predicted"/>
<organism evidence="2 3">
    <name type="scientific">Candidatus Woesebacteria bacterium RBG_16_42_24</name>
    <dbReference type="NCBI Taxonomy" id="1802485"/>
    <lineage>
        <taxon>Bacteria</taxon>
        <taxon>Candidatus Woeseibacteriota</taxon>
    </lineage>
</organism>